<dbReference type="InterPro" id="IPR011990">
    <property type="entry name" value="TPR-like_helical_dom_sf"/>
</dbReference>
<dbReference type="SMART" id="SM00671">
    <property type="entry name" value="SEL1"/>
    <property type="match status" value="6"/>
</dbReference>
<dbReference type="AlphaFoldDB" id="A0A9P5UW92"/>
<feature type="region of interest" description="Disordered" evidence="2">
    <location>
        <begin position="135"/>
        <end position="190"/>
    </location>
</feature>
<name>A0A9P5UW92_9FUNG</name>
<feature type="compositionally biased region" description="Polar residues" evidence="2">
    <location>
        <begin position="173"/>
        <end position="189"/>
    </location>
</feature>
<gene>
    <name evidence="3" type="ORF">BG015_005675</name>
</gene>
<dbReference type="InterPro" id="IPR050767">
    <property type="entry name" value="Sel1_AlgK"/>
</dbReference>
<dbReference type="OrthoDB" id="272077at2759"/>
<reference evidence="3" key="1">
    <citation type="journal article" date="2020" name="Fungal Divers.">
        <title>Resolving the Mortierellaceae phylogeny through synthesis of multi-gene phylogenetics and phylogenomics.</title>
        <authorList>
            <person name="Vandepol N."/>
            <person name="Liber J."/>
            <person name="Desiro A."/>
            <person name="Na H."/>
            <person name="Kennedy M."/>
            <person name="Barry K."/>
            <person name="Grigoriev I.V."/>
            <person name="Miller A.N."/>
            <person name="O'Donnell K."/>
            <person name="Stajich J.E."/>
            <person name="Bonito G."/>
        </authorList>
    </citation>
    <scope>NUCLEOTIDE SEQUENCE</scope>
    <source>
        <strain evidence="3">NRRL 6426</strain>
    </source>
</reference>
<evidence type="ECO:0008006" key="5">
    <source>
        <dbReference type="Google" id="ProtNLM"/>
    </source>
</evidence>
<sequence length="429" mass="46806">LQAVFKNVAYVGDGKRILPFLKGSDFKNLDPLRIAAAPNTTLDVVVAGSGVNTDGSLVKEQSSTSTPAKELSLKSLQKALPDTPQRNSGDSQASNPNTVRRNPACGSVEVAMENYTHVEIPYNALPRRGLQTIVDDTAPTTSGDTTEAAKLDNKSQLRAHQEQGPPIMKPLSYTPSGDQPDFSPQQQSRIDPRVYETIEWTAKSGSKEAQVALGDMYKDGQGVAQDYQVAMKLYLRAAEQKHPVGLRKVGVLYAHGLGVTQNYTIAMGWFLKATEQGNPPAFCNIGFLYEHGQGVPQDYAKAIEWCRKAADLGHSEVQQNIGWMYQNSLGVPQNYSKAMACYIKADYQGAPRAACNIGYMYEHGLGVAQDDVQAVSWYRKAAEQGDWASQFNLGLMYSKGRGVVKDKAKAMELLRKSADQGFSGAKKKN</sequence>
<comment type="similarity">
    <text evidence="1">Belongs to the sel-1 family.</text>
</comment>
<dbReference type="EMBL" id="JAAAUQ010002632">
    <property type="protein sequence ID" value="KAF9122006.1"/>
    <property type="molecule type" value="Genomic_DNA"/>
</dbReference>
<feature type="compositionally biased region" description="Basic and acidic residues" evidence="2">
    <location>
        <begin position="147"/>
        <end position="161"/>
    </location>
</feature>
<dbReference type="PANTHER" id="PTHR11102">
    <property type="entry name" value="SEL-1-LIKE PROTEIN"/>
    <property type="match status" value="1"/>
</dbReference>
<dbReference type="Gene3D" id="1.25.40.10">
    <property type="entry name" value="Tetratricopeptide repeat domain"/>
    <property type="match status" value="1"/>
</dbReference>
<feature type="compositionally biased region" description="Polar residues" evidence="2">
    <location>
        <begin position="84"/>
        <end position="100"/>
    </location>
</feature>
<dbReference type="InterPro" id="IPR006597">
    <property type="entry name" value="Sel1-like"/>
</dbReference>
<feature type="region of interest" description="Disordered" evidence="2">
    <location>
        <begin position="79"/>
        <end position="102"/>
    </location>
</feature>
<evidence type="ECO:0000313" key="3">
    <source>
        <dbReference type="EMBL" id="KAF9122006.1"/>
    </source>
</evidence>
<accession>A0A9P5UW92</accession>
<dbReference type="Proteomes" id="UP000748756">
    <property type="component" value="Unassembled WGS sequence"/>
</dbReference>
<proteinExistence type="inferred from homology"/>
<organism evidence="3 4">
    <name type="scientific">Linnemannia schmuckeri</name>
    <dbReference type="NCBI Taxonomy" id="64567"/>
    <lineage>
        <taxon>Eukaryota</taxon>
        <taxon>Fungi</taxon>
        <taxon>Fungi incertae sedis</taxon>
        <taxon>Mucoromycota</taxon>
        <taxon>Mortierellomycotina</taxon>
        <taxon>Mortierellomycetes</taxon>
        <taxon>Mortierellales</taxon>
        <taxon>Mortierellaceae</taxon>
        <taxon>Linnemannia</taxon>
    </lineage>
</organism>
<dbReference type="SUPFAM" id="SSF81901">
    <property type="entry name" value="HCP-like"/>
    <property type="match status" value="2"/>
</dbReference>
<dbReference type="Pfam" id="PF08238">
    <property type="entry name" value="Sel1"/>
    <property type="match status" value="6"/>
</dbReference>
<dbReference type="PANTHER" id="PTHR11102:SF160">
    <property type="entry name" value="ERAD-ASSOCIATED E3 UBIQUITIN-PROTEIN LIGASE COMPONENT HRD3"/>
    <property type="match status" value="1"/>
</dbReference>
<feature type="non-terminal residue" evidence="3">
    <location>
        <position position="429"/>
    </location>
</feature>
<evidence type="ECO:0000256" key="2">
    <source>
        <dbReference type="SAM" id="MobiDB-lite"/>
    </source>
</evidence>
<evidence type="ECO:0000313" key="4">
    <source>
        <dbReference type="Proteomes" id="UP000748756"/>
    </source>
</evidence>
<comment type="caution">
    <text evidence="3">The sequence shown here is derived from an EMBL/GenBank/DDBJ whole genome shotgun (WGS) entry which is preliminary data.</text>
</comment>
<protein>
    <recommendedName>
        <fullName evidence="5">HCP-like protein</fullName>
    </recommendedName>
</protein>
<evidence type="ECO:0000256" key="1">
    <source>
        <dbReference type="ARBA" id="ARBA00038101"/>
    </source>
</evidence>
<keyword evidence="4" id="KW-1185">Reference proteome</keyword>